<dbReference type="AlphaFoldDB" id="A0A4R6S6N0"/>
<dbReference type="OrthoDB" id="9811006at2"/>
<dbReference type="InterPro" id="IPR036761">
    <property type="entry name" value="TTHA0802/YceI-like_sf"/>
</dbReference>
<organism evidence="3 4">
    <name type="scientific">Labedaea rhizosphaerae</name>
    <dbReference type="NCBI Taxonomy" id="598644"/>
    <lineage>
        <taxon>Bacteria</taxon>
        <taxon>Bacillati</taxon>
        <taxon>Actinomycetota</taxon>
        <taxon>Actinomycetes</taxon>
        <taxon>Pseudonocardiales</taxon>
        <taxon>Pseudonocardiaceae</taxon>
        <taxon>Labedaea</taxon>
    </lineage>
</organism>
<feature type="domain" description="Lipid/polyisoprenoid-binding YceI-like" evidence="2">
    <location>
        <begin position="14"/>
        <end position="171"/>
    </location>
</feature>
<dbReference type="InterPro" id="IPR007372">
    <property type="entry name" value="Lipid/polyisoprenoid-bd_YceI"/>
</dbReference>
<accession>A0A4R6S6N0</accession>
<evidence type="ECO:0000256" key="1">
    <source>
        <dbReference type="ARBA" id="ARBA00008812"/>
    </source>
</evidence>
<dbReference type="EMBL" id="SNXZ01000005">
    <property type="protein sequence ID" value="TDP94974.1"/>
    <property type="molecule type" value="Genomic_DNA"/>
</dbReference>
<evidence type="ECO:0000313" key="4">
    <source>
        <dbReference type="Proteomes" id="UP000295444"/>
    </source>
</evidence>
<keyword evidence="4" id="KW-1185">Reference proteome</keyword>
<dbReference type="Pfam" id="PF04264">
    <property type="entry name" value="YceI"/>
    <property type="match status" value="1"/>
</dbReference>
<evidence type="ECO:0000313" key="3">
    <source>
        <dbReference type="EMBL" id="TDP94974.1"/>
    </source>
</evidence>
<protein>
    <submittedName>
        <fullName evidence="3">Polyisoprenoid-binding protein YceI</fullName>
    </submittedName>
</protein>
<sequence>MTVSTAIPGYVAGTWRADPANCTIAFAVRQLAISKVRGRFAAGDVTIVTGDNPQHSSVTATIGTGSLDTGNPRRDKHLRSAAYLDAERFPDMTYRSTRLWPTEHGWVVDGTLTLRGVTARVPLSLTLTEFDGRRARFTATARISRREFGAGPSLAGIVADAVSIELEIPAVREN</sequence>
<evidence type="ECO:0000259" key="2">
    <source>
        <dbReference type="SMART" id="SM00867"/>
    </source>
</evidence>
<gene>
    <name evidence="3" type="ORF">EV186_105206</name>
</gene>
<dbReference type="Proteomes" id="UP000295444">
    <property type="component" value="Unassembled WGS sequence"/>
</dbReference>
<dbReference type="PANTHER" id="PTHR34406:SF1">
    <property type="entry name" value="PROTEIN YCEI"/>
    <property type="match status" value="1"/>
</dbReference>
<reference evidence="3 4" key="1">
    <citation type="submission" date="2019-03" db="EMBL/GenBank/DDBJ databases">
        <title>Genomic Encyclopedia of Type Strains, Phase IV (KMG-IV): sequencing the most valuable type-strain genomes for metagenomic binning, comparative biology and taxonomic classification.</title>
        <authorList>
            <person name="Goeker M."/>
        </authorList>
    </citation>
    <scope>NUCLEOTIDE SEQUENCE [LARGE SCALE GENOMIC DNA]</scope>
    <source>
        <strain evidence="3 4">DSM 45361</strain>
    </source>
</reference>
<comment type="caution">
    <text evidence="3">The sequence shown here is derived from an EMBL/GenBank/DDBJ whole genome shotgun (WGS) entry which is preliminary data.</text>
</comment>
<name>A0A4R6S6N0_LABRH</name>
<dbReference type="RefSeq" id="WP_133852377.1">
    <property type="nucleotide sequence ID" value="NZ_SNXZ01000005.1"/>
</dbReference>
<dbReference type="SUPFAM" id="SSF101874">
    <property type="entry name" value="YceI-like"/>
    <property type="match status" value="1"/>
</dbReference>
<dbReference type="SMART" id="SM00867">
    <property type="entry name" value="YceI"/>
    <property type="match status" value="1"/>
</dbReference>
<dbReference type="Gene3D" id="2.40.128.110">
    <property type="entry name" value="Lipid/polyisoprenoid-binding, YceI-like"/>
    <property type="match status" value="1"/>
</dbReference>
<dbReference type="PANTHER" id="PTHR34406">
    <property type="entry name" value="PROTEIN YCEI"/>
    <property type="match status" value="1"/>
</dbReference>
<proteinExistence type="inferred from homology"/>
<comment type="similarity">
    <text evidence="1">Belongs to the UPF0312 family.</text>
</comment>